<proteinExistence type="predicted"/>
<dbReference type="AlphaFoldDB" id="A0A0F3GYN4"/>
<dbReference type="Proteomes" id="UP000033423">
    <property type="component" value="Unassembled WGS sequence"/>
</dbReference>
<protein>
    <recommendedName>
        <fullName evidence="4">Type IV pilus assembly protein PilX</fullName>
    </recommendedName>
</protein>
<evidence type="ECO:0008006" key="4">
    <source>
        <dbReference type="Google" id="ProtNLM"/>
    </source>
</evidence>
<evidence type="ECO:0000313" key="3">
    <source>
        <dbReference type="Proteomes" id="UP000033423"/>
    </source>
</evidence>
<dbReference type="EMBL" id="LACI01000371">
    <property type="protein sequence ID" value="KJU86990.1"/>
    <property type="molecule type" value="Genomic_DNA"/>
</dbReference>
<name>A0A0F3GYN4_9BACT</name>
<feature type="transmembrane region" description="Helical" evidence="1">
    <location>
        <begin position="12"/>
        <end position="34"/>
    </location>
</feature>
<accession>A0A0F3GYN4</accession>
<keyword evidence="3" id="KW-1185">Reference proteome</keyword>
<gene>
    <name evidence="2" type="ORF">MBAV_000814</name>
</gene>
<reference evidence="2 3" key="1">
    <citation type="submission" date="2015-02" db="EMBL/GenBank/DDBJ databases">
        <title>Single-cell genomics of uncultivated deep-branching MTB reveals a conserved set of magnetosome genes.</title>
        <authorList>
            <person name="Kolinko S."/>
            <person name="Richter M."/>
            <person name="Glockner F.O."/>
            <person name="Brachmann A."/>
            <person name="Schuler D."/>
        </authorList>
    </citation>
    <scope>NUCLEOTIDE SEQUENCE [LARGE SCALE GENOMIC DNA]</scope>
    <source>
        <strain evidence="2">TM-1</strain>
    </source>
</reference>
<sequence length="184" mass="20206">MNLLKKEDGFGLVLTMMFALLALALTGALMFFVMQESKLSGSVKRYASTMDAARGAVAIAKDFVVTGKTTPAFGNMQNSACTTDRVAKSTYDPDNTYQWATCDSYTDYNSNTCTVTNATSADPKVCPDFISTLGDYTVYTKFADNKQIITSNTYNVVTISIYAENPALLRESVSMIFLYLIRID</sequence>
<organism evidence="2 3">
    <name type="scientific">Candidatus Magnetobacterium bavaricum</name>
    <dbReference type="NCBI Taxonomy" id="29290"/>
    <lineage>
        <taxon>Bacteria</taxon>
        <taxon>Pseudomonadati</taxon>
        <taxon>Nitrospirota</taxon>
        <taxon>Thermodesulfovibrionia</taxon>
        <taxon>Thermodesulfovibrionales</taxon>
        <taxon>Candidatus Magnetobacteriaceae</taxon>
        <taxon>Candidatus Magnetobacterium</taxon>
    </lineage>
</organism>
<keyword evidence="1" id="KW-1133">Transmembrane helix</keyword>
<evidence type="ECO:0000313" key="2">
    <source>
        <dbReference type="EMBL" id="KJU86990.1"/>
    </source>
</evidence>
<keyword evidence="1" id="KW-0472">Membrane</keyword>
<evidence type="ECO:0000256" key="1">
    <source>
        <dbReference type="SAM" id="Phobius"/>
    </source>
</evidence>
<comment type="caution">
    <text evidence="2">The sequence shown here is derived from an EMBL/GenBank/DDBJ whole genome shotgun (WGS) entry which is preliminary data.</text>
</comment>
<keyword evidence="1" id="KW-0812">Transmembrane</keyword>